<keyword evidence="1" id="KW-0812">Transmembrane</keyword>
<proteinExistence type="predicted"/>
<evidence type="ECO:0000313" key="3">
    <source>
        <dbReference type="Proteomes" id="UP000199180"/>
    </source>
</evidence>
<keyword evidence="3" id="KW-1185">Reference proteome</keyword>
<accession>A0A1I0HSC4</accession>
<dbReference type="AlphaFoldDB" id="A0A1I0HSC4"/>
<evidence type="ECO:0000313" key="2">
    <source>
        <dbReference type="EMBL" id="SET86702.1"/>
    </source>
</evidence>
<protein>
    <submittedName>
        <fullName evidence="2">Uncharacterized protein</fullName>
    </submittedName>
</protein>
<dbReference type="STRING" id="364199.SAMN04489858_11289"/>
<name>A0A1I0HSC4_9RHOB</name>
<keyword evidence="1" id="KW-1133">Transmembrane helix</keyword>
<gene>
    <name evidence="2" type="ORF">SAMN04489858_11289</name>
</gene>
<reference evidence="2 3" key="1">
    <citation type="submission" date="2016-10" db="EMBL/GenBank/DDBJ databases">
        <authorList>
            <person name="de Groot N.N."/>
        </authorList>
    </citation>
    <scope>NUCLEOTIDE SEQUENCE [LARGE SCALE GENOMIC DNA]</scope>
    <source>
        <strain evidence="2 3">DSM 17862</strain>
    </source>
</reference>
<feature type="transmembrane region" description="Helical" evidence="1">
    <location>
        <begin position="31"/>
        <end position="52"/>
    </location>
</feature>
<sequence>MVPISPKTQRSDAISPEDLFIWMWLVENAGLVQAAVGIVTALVWFVYLQVLVSGVRRQRRTEILIHLGGSRSLDGRLFISNLGFEPIYILEILLTLRTPYGERETSVADRTEIAKEEVKNPVATTSQGPLKSGEFVDIGSFDDLLQRAQRNTSDDLQADGVSRVELKVAAISAASSAVVAAKRQFCITFDAGKCRIRPKTVYATQIRSWWGRCRLKRELEMELEQ</sequence>
<dbReference type="Proteomes" id="UP000199180">
    <property type="component" value="Unassembled WGS sequence"/>
</dbReference>
<keyword evidence="1" id="KW-0472">Membrane</keyword>
<evidence type="ECO:0000256" key="1">
    <source>
        <dbReference type="SAM" id="Phobius"/>
    </source>
</evidence>
<dbReference type="EMBL" id="FOHO01000012">
    <property type="protein sequence ID" value="SET86702.1"/>
    <property type="molecule type" value="Genomic_DNA"/>
</dbReference>
<organism evidence="2 3">
    <name type="scientific">Paracoccus homiensis</name>
    <dbReference type="NCBI Taxonomy" id="364199"/>
    <lineage>
        <taxon>Bacteria</taxon>
        <taxon>Pseudomonadati</taxon>
        <taxon>Pseudomonadota</taxon>
        <taxon>Alphaproteobacteria</taxon>
        <taxon>Rhodobacterales</taxon>
        <taxon>Paracoccaceae</taxon>
        <taxon>Paracoccus</taxon>
    </lineage>
</organism>